<feature type="repeat" description="WD" evidence="5">
    <location>
        <begin position="948"/>
        <end position="978"/>
    </location>
</feature>
<feature type="repeat" description="WD" evidence="5">
    <location>
        <begin position="615"/>
        <end position="648"/>
    </location>
</feature>
<evidence type="ECO:0000256" key="3">
    <source>
        <dbReference type="ARBA" id="ARBA00022741"/>
    </source>
</evidence>
<keyword evidence="10" id="KW-0808">Transferase</keyword>
<dbReference type="PROSITE" id="PS50082">
    <property type="entry name" value="WD_REPEATS_2"/>
    <property type="match status" value="8"/>
</dbReference>
<proteinExistence type="predicted"/>
<protein>
    <submittedName>
        <fullName evidence="10">Serine/threonine-protein kinase PknB</fullName>
        <ecNumber evidence="10">2.7.11.1</ecNumber>
    </submittedName>
</protein>
<feature type="transmembrane region" description="Helical" evidence="8">
    <location>
        <begin position="378"/>
        <end position="400"/>
    </location>
</feature>
<evidence type="ECO:0000256" key="2">
    <source>
        <dbReference type="ARBA" id="ARBA00022737"/>
    </source>
</evidence>
<keyword evidence="8" id="KW-0812">Transmembrane</keyword>
<reference evidence="10 11" key="1">
    <citation type="submission" date="2018-03" db="EMBL/GenBank/DDBJ databases">
        <title>Draft Genome Sequences of the Obligatory Marine Myxobacteria Enhygromyxa salina SWB005.</title>
        <authorList>
            <person name="Poehlein A."/>
            <person name="Moghaddam J.A."/>
            <person name="Harms H."/>
            <person name="Alanjari M."/>
            <person name="Koenig G.M."/>
            <person name="Daniel R."/>
            <person name="Schaeberle T.F."/>
        </authorList>
    </citation>
    <scope>NUCLEOTIDE SEQUENCE [LARGE SCALE GENOMIC DNA]</scope>
    <source>
        <strain evidence="10 11">SWB005</strain>
    </source>
</reference>
<dbReference type="PROSITE" id="PS50294">
    <property type="entry name" value="WD_REPEATS_REGION"/>
    <property type="match status" value="6"/>
</dbReference>
<dbReference type="InterPro" id="IPR001680">
    <property type="entry name" value="WD40_rpt"/>
</dbReference>
<dbReference type="SMART" id="SM00320">
    <property type="entry name" value="WD40"/>
    <property type="match status" value="16"/>
</dbReference>
<evidence type="ECO:0000313" key="10">
    <source>
        <dbReference type="EMBL" id="PRP91100.1"/>
    </source>
</evidence>
<keyword evidence="4 6" id="KW-0067">ATP-binding</keyword>
<feature type="domain" description="Protein kinase" evidence="9">
    <location>
        <begin position="80"/>
        <end position="354"/>
    </location>
</feature>
<sequence>MTPERFRDVEALFDAVVELPAAEREARLAQACADDAELRAEVESLLVAVDGAPRHIEALIAAQAQALRRPAELGARLGSYRLLAELGEGGMGVVYRAERDDGEYRTQVAIKLLRVGLSPEVQARFRDERQILATLEHPGIVRLLDGGSTVAGQPYLVMEHVDGLPITLHVVEHSLSLAARLELFLRVAAAVAFAHQRLIVHRDLKPSNILVTADGTPKLFDFGIAKLLGDDERRAAHTRTGAQPLTPEYASPEQLRGEPITTATDIYSLGAVLYELCTDAKARPLATGEDADHGRLLRAMLDGEPRRPSTVAPVARRRALRGDLDNIILKALHARPQQRYASVEQLIDDIERHLIGLPVKARDATLGYRLGKYLRRNAALVGAGLLVLGSLVGAVVVSLAQARRADQQSAIAERAREQADAQAEVAREQAEVARAHARRVRDAMHVNAASAGDPTLAISLLRELESRPSESFGWFAAVPHFSTPSFVSTSQLLGSESAVAAAWSADGRHLATSGSDAVALLWAADGTLLHTLGAQQERAGALAFSPEGARLVTLASGAATIWALDGTRLATLVGVSMISPTSLVAWSGDGTRLATAGDDKRAYVWTAEGELVSTLAGHTASVSTVAWSLDGAHLLTASRWDPTARVWEADGTLVATLASHGGGIQAASFGGPDGKLIVTASDEGHARVWRVDGTLVRIVGDHQGPIMDAAWSADGRLALASRDRTASIWQLDGIHVATLDGHEGPIVDIEWSPDAQWLATASDDRSARVWRSDGAHVATLAGHRSPVTTVAWRPRAEPASANLFDEVLLTTAYGEPARTWVAEHALPIAFVGHDAEIRDLAFSPTGERVASASEDRTVRVWDRGGIERASLVHDATVRSVAWMGERLLTVSDDQTARVWASDGTLISILGQPGDAELLAASWGPSITTSHADGSVRLWQADGRLLATLDGHTDAVSATMWSSDDRLVTASWDGTARVWRADGTLLTTLEGHEQAVQAAAWSPDATRIATTSMDRSVRIWRDDGTLLRRLDERSLTEAVVWSPDGARLVTTGSDRRARVWTAEGDAIATLTGHANEITSVAWSSDGTRLLTASLDGRVRLWRKDGLLLATLEHPRAVRAAAFDPAGTHVLTSFGNQARLYLIDPDALQRRFWLSMPRCPDADERQRVLALPRSDAEQDAADCLAMQACLARPPVNDRYDACLAEFQAAK</sequence>
<gene>
    <name evidence="10" type="primary">pknB_27</name>
    <name evidence="10" type="ORF">ENSA5_58370</name>
</gene>
<evidence type="ECO:0000259" key="9">
    <source>
        <dbReference type="PROSITE" id="PS50011"/>
    </source>
</evidence>
<dbReference type="PROSITE" id="PS50011">
    <property type="entry name" value="PROTEIN_KINASE_DOM"/>
    <property type="match status" value="1"/>
</dbReference>
<keyword evidence="1 5" id="KW-0853">WD repeat</keyword>
<dbReference type="AlphaFoldDB" id="A0A2S9XEC3"/>
<evidence type="ECO:0000256" key="6">
    <source>
        <dbReference type="PROSITE-ProRule" id="PRU10141"/>
    </source>
</evidence>
<organism evidence="10 11">
    <name type="scientific">Enhygromyxa salina</name>
    <dbReference type="NCBI Taxonomy" id="215803"/>
    <lineage>
        <taxon>Bacteria</taxon>
        <taxon>Pseudomonadati</taxon>
        <taxon>Myxococcota</taxon>
        <taxon>Polyangia</taxon>
        <taxon>Nannocystales</taxon>
        <taxon>Nannocystaceae</taxon>
        <taxon>Enhygromyxa</taxon>
    </lineage>
</organism>
<feature type="repeat" description="WD" evidence="5">
    <location>
        <begin position="739"/>
        <end position="770"/>
    </location>
</feature>
<dbReference type="InterPro" id="IPR036322">
    <property type="entry name" value="WD40_repeat_dom_sf"/>
</dbReference>
<dbReference type="SMART" id="SM00220">
    <property type="entry name" value="S_TKc"/>
    <property type="match status" value="1"/>
</dbReference>
<accession>A0A2S9XEC3</accession>
<keyword evidence="8" id="KW-0472">Membrane</keyword>
<dbReference type="CDD" id="cd14014">
    <property type="entry name" value="STKc_PknB_like"/>
    <property type="match status" value="1"/>
</dbReference>
<keyword evidence="11" id="KW-1185">Reference proteome</keyword>
<dbReference type="Pfam" id="PF00069">
    <property type="entry name" value="Pkinase"/>
    <property type="match status" value="1"/>
</dbReference>
<dbReference type="Gene3D" id="2.130.10.10">
    <property type="entry name" value="YVTN repeat-like/Quinoprotein amine dehydrogenase"/>
    <property type="match status" value="4"/>
</dbReference>
<keyword evidence="8" id="KW-1133">Transmembrane helix</keyword>
<dbReference type="PROSITE" id="PS00107">
    <property type="entry name" value="PROTEIN_KINASE_ATP"/>
    <property type="match status" value="1"/>
</dbReference>
<dbReference type="InterPro" id="IPR008271">
    <property type="entry name" value="Ser/Thr_kinase_AS"/>
</dbReference>
<dbReference type="InterPro" id="IPR015943">
    <property type="entry name" value="WD40/YVTN_repeat-like_dom_sf"/>
</dbReference>
<dbReference type="CDD" id="cd00200">
    <property type="entry name" value="WD40"/>
    <property type="match status" value="2"/>
</dbReference>
<dbReference type="SUPFAM" id="SSF56112">
    <property type="entry name" value="Protein kinase-like (PK-like)"/>
    <property type="match status" value="1"/>
</dbReference>
<dbReference type="OrthoDB" id="9765809at2"/>
<evidence type="ECO:0000256" key="1">
    <source>
        <dbReference type="ARBA" id="ARBA00022574"/>
    </source>
</evidence>
<feature type="repeat" description="WD" evidence="5">
    <location>
        <begin position="988"/>
        <end position="1019"/>
    </location>
</feature>
<dbReference type="Gene3D" id="3.30.200.20">
    <property type="entry name" value="Phosphorylase Kinase, domain 1"/>
    <property type="match status" value="1"/>
</dbReference>
<evidence type="ECO:0000256" key="4">
    <source>
        <dbReference type="ARBA" id="ARBA00022840"/>
    </source>
</evidence>
<dbReference type="Proteomes" id="UP000237968">
    <property type="component" value="Unassembled WGS sequence"/>
</dbReference>
<feature type="repeat" description="WD" evidence="5">
    <location>
        <begin position="657"/>
        <end position="692"/>
    </location>
</feature>
<dbReference type="PROSITE" id="PS00108">
    <property type="entry name" value="PROTEIN_KINASE_ST"/>
    <property type="match status" value="1"/>
</dbReference>
<keyword evidence="3 6" id="KW-0547">Nucleotide-binding</keyword>
<keyword evidence="7" id="KW-0175">Coiled coil</keyword>
<feature type="repeat" description="WD" evidence="5">
    <location>
        <begin position="1037"/>
        <end position="1059"/>
    </location>
</feature>
<name>A0A2S9XEC3_9BACT</name>
<dbReference type="PANTHER" id="PTHR44129">
    <property type="entry name" value="WD REPEAT-CONTAINING PROTEIN POP1"/>
    <property type="match status" value="1"/>
</dbReference>
<keyword evidence="10" id="KW-0418">Kinase</keyword>
<dbReference type="InterPro" id="IPR017441">
    <property type="entry name" value="Protein_kinase_ATP_BS"/>
</dbReference>
<keyword evidence="2" id="KW-0677">Repeat</keyword>
<dbReference type="Gene3D" id="1.10.510.10">
    <property type="entry name" value="Transferase(Phosphotransferase) domain 1"/>
    <property type="match status" value="1"/>
</dbReference>
<dbReference type="GO" id="GO:0004674">
    <property type="term" value="F:protein serine/threonine kinase activity"/>
    <property type="evidence" value="ECO:0007669"/>
    <property type="project" value="UniProtKB-EC"/>
</dbReference>
<dbReference type="EMBL" id="PVNK01000257">
    <property type="protein sequence ID" value="PRP91100.1"/>
    <property type="molecule type" value="Genomic_DNA"/>
</dbReference>
<dbReference type="Pfam" id="PF00400">
    <property type="entry name" value="WD40"/>
    <property type="match status" value="11"/>
</dbReference>
<dbReference type="InterPro" id="IPR050349">
    <property type="entry name" value="WD_LIS1/nudF_dynein_reg"/>
</dbReference>
<feature type="repeat" description="WD" evidence="5">
    <location>
        <begin position="830"/>
        <end position="862"/>
    </location>
</feature>
<feature type="binding site" evidence="6">
    <location>
        <position position="111"/>
    </location>
    <ligand>
        <name>ATP</name>
        <dbReference type="ChEBI" id="CHEBI:30616"/>
    </ligand>
</feature>
<dbReference type="GO" id="GO:0005524">
    <property type="term" value="F:ATP binding"/>
    <property type="evidence" value="ECO:0007669"/>
    <property type="project" value="UniProtKB-UniRule"/>
</dbReference>
<feature type="repeat" description="WD" evidence="5">
    <location>
        <begin position="1069"/>
        <end position="1100"/>
    </location>
</feature>
<comment type="caution">
    <text evidence="10">The sequence shown here is derived from an EMBL/GenBank/DDBJ whole genome shotgun (WGS) entry which is preliminary data.</text>
</comment>
<evidence type="ECO:0000313" key="11">
    <source>
        <dbReference type="Proteomes" id="UP000237968"/>
    </source>
</evidence>
<dbReference type="EC" id="2.7.11.1" evidence="10"/>
<evidence type="ECO:0000256" key="5">
    <source>
        <dbReference type="PROSITE-ProRule" id="PRU00221"/>
    </source>
</evidence>
<feature type="coiled-coil region" evidence="7">
    <location>
        <begin position="402"/>
        <end position="438"/>
    </location>
</feature>
<dbReference type="InterPro" id="IPR011009">
    <property type="entry name" value="Kinase-like_dom_sf"/>
</dbReference>
<evidence type="ECO:0000256" key="7">
    <source>
        <dbReference type="SAM" id="Coils"/>
    </source>
</evidence>
<dbReference type="InterPro" id="IPR000719">
    <property type="entry name" value="Prot_kinase_dom"/>
</dbReference>
<evidence type="ECO:0000256" key="8">
    <source>
        <dbReference type="SAM" id="Phobius"/>
    </source>
</evidence>
<dbReference type="RefSeq" id="WP_106395041.1">
    <property type="nucleotide sequence ID" value="NZ_PVNK01000257.1"/>
</dbReference>
<dbReference type="SUPFAM" id="SSF50978">
    <property type="entry name" value="WD40 repeat-like"/>
    <property type="match status" value="2"/>
</dbReference>